<protein>
    <recommendedName>
        <fullName evidence="3">BAR domain-containing protein</fullName>
    </recommendedName>
</protein>
<evidence type="ECO:0008006" key="3">
    <source>
        <dbReference type="Google" id="ProtNLM"/>
    </source>
</evidence>
<dbReference type="AlphaFoldDB" id="A0AAX4H7U1"/>
<dbReference type="RefSeq" id="XP_062876942.1">
    <property type="nucleotide sequence ID" value="XM_063020872.1"/>
</dbReference>
<dbReference type="EMBL" id="CP138895">
    <property type="protein sequence ID" value="WPK24559.1"/>
    <property type="molecule type" value="Genomic_DNA"/>
</dbReference>
<dbReference type="Gene3D" id="1.20.1270.60">
    <property type="entry name" value="Arfaptin homology (AH) domain/BAR domain"/>
    <property type="match status" value="1"/>
</dbReference>
<dbReference type="KEGG" id="asau:88172903"/>
<name>A0AAX4H7U1_9ASCO</name>
<proteinExistence type="predicted"/>
<dbReference type="InterPro" id="IPR027267">
    <property type="entry name" value="AH/BAR_dom_sf"/>
</dbReference>
<dbReference type="SUPFAM" id="SSF103657">
    <property type="entry name" value="BAR/IMD domain-like"/>
    <property type="match status" value="1"/>
</dbReference>
<reference evidence="1 2" key="1">
    <citation type="submission" date="2023-10" db="EMBL/GenBank/DDBJ databases">
        <title>Draft Genome Sequence of Candida saopaulonensis from a very Premature Infant with Sepsis.</title>
        <authorList>
            <person name="Ning Y."/>
            <person name="Dai R."/>
            <person name="Xiao M."/>
            <person name="Xu Y."/>
            <person name="Yan Q."/>
            <person name="Zhang L."/>
        </authorList>
    </citation>
    <scope>NUCLEOTIDE SEQUENCE [LARGE SCALE GENOMIC DNA]</scope>
    <source>
        <strain evidence="1 2">19XY460</strain>
    </source>
</reference>
<keyword evidence="2" id="KW-1185">Reference proteome</keyword>
<gene>
    <name evidence="1" type="ORF">PUMCH_001838</name>
</gene>
<evidence type="ECO:0000313" key="1">
    <source>
        <dbReference type="EMBL" id="WPK24559.1"/>
    </source>
</evidence>
<dbReference type="GeneID" id="88172903"/>
<dbReference type="InterPro" id="IPR018859">
    <property type="entry name" value="BAR_dom-cont"/>
</dbReference>
<evidence type="ECO:0000313" key="2">
    <source>
        <dbReference type="Proteomes" id="UP001338582"/>
    </source>
</evidence>
<accession>A0AAX4H7U1</accession>
<dbReference type="Pfam" id="PF10455">
    <property type="entry name" value="BAR_2"/>
    <property type="match status" value="1"/>
</dbReference>
<sequence>MSFSFPKINFQAIQESIGKVDLDAISKSIQNSNPGKAVSEYSEHLMESIQPLTAKTQTLISTQVAQIQQLATAHAESGVEISELPEDYVLLEKNCDILLKLYTDLIHYTDETYATPSYDFPPGNSAFSKLKETNVSLMFTNKLNQLKNVATPQDMEKVLLGQQVDTPAESDSAQIQVTPAVLPKTLYGRLAHITSEHSRELSESGSALGFALLQVSSAYVEIASARLDQDKAIMTGFNSQLVAVLNDQFIKVNELRKKVYAARSEFDVYRASAQEEEEDEKLIEKEDEFVSAIEVAVVEMRKLLTPSTNVNLLKVFAQAQKDFFDMASARLGGLITELGKVELKEDE</sequence>
<organism evidence="1 2">
    <name type="scientific">Australozyma saopauloensis</name>
    <dbReference type="NCBI Taxonomy" id="291208"/>
    <lineage>
        <taxon>Eukaryota</taxon>
        <taxon>Fungi</taxon>
        <taxon>Dikarya</taxon>
        <taxon>Ascomycota</taxon>
        <taxon>Saccharomycotina</taxon>
        <taxon>Pichiomycetes</taxon>
        <taxon>Metschnikowiaceae</taxon>
        <taxon>Australozyma</taxon>
    </lineage>
</organism>
<dbReference type="Proteomes" id="UP001338582">
    <property type="component" value="Chromosome 2"/>
</dbReference>